<proteinExistence type="predicted"/>
<evidence type="ECO:0000256" key="6">
    <source>
        <dbReference type="SAM" id="MobiDB-lite"/>
    </source>
</evidence>
<keyword evidence="4 7" id="KW-1133">Transmembrane helix</keyword>
<evidence type="ECO:0000313" key="9">
    <source>
        <dbReference type="Proteomes" id="UP000588017"/>
    </source>
</evidence>
<dbReference type="EMBL" id="JACHEH010000005">
    <property type="protein sequence ID" value="MBB6168679.1"/>
    <property type="molecule type" value="Genomic_DNA"/>
</dbReference>
<dbReference type="AlphaFoldDB" id="A0A841KHE6"/>
<evidence type="ECO:0000313" key="8">
    <source>
        <dbReference type="EMBL" id="MBB6168679.1"/>
    </source>
</evidence>
<feature type="transmembrane region" description="Helical" evidence="7">
    <location>
        <begin position="43"/>
        <end position="68"/>
    </location>
</feature>
<feature type="transmembrane region" description="Helical" evidence="7">
    <location>
        <begin position="148"/>
        <end position="167"/>
    </location>
</feature>
<dbReference type="InterPro" id="IPR050833">
    <property type="entry name" value="Poly_Biosynth_Transport"/>
</dbReference>
<organism evidence="8 9">
    <name type="scientific">Chelatococcus composti</name>
    <dbReference type="NCBI Taxonomy" id="1743235"/>
    <lineage>
        <taxon>Bacteria</taxon>
        <taxon>Pseudomonadati</taxon>
        <taxon>Pseudomonadota</taxon>
        <taxon>Alphaproteobacteria</taxon>
        <taxon>Hyphomicrobiales</taxon>
        <taxon>Chelatococcaceae</taxon>
        <taxon>Chelatococcus</taxon>
    </lineage>
</organism>
<name>A0A841KHE6_9HYPH</name>
<keyword evidence="5 7" id="KW-0472">Membrane</keyword>
<evidence type="ECO:0000256" key="1">
    <source>
        <dbReference type="ARBA" id="ARBA00004651"/>
    </source>
</evidence>
<protein>
    <submittedName>
        <fullName evidence="8">O-antigen/teichoic acid export membrane protein</fullName>
    </submittedName>
</protein>
<evidence type="ECO:0000256" key="3">
    <source>
        <dbReference type="ARBA" id="ARBA00022692"/>
    </source>
</evidence>
<keyword evidence="2" id="KW-1003">Cell membrane</keyword>
<feature type="transmembrane region" description="Helical" evidence="7">
    <location>
        <begin position="119"/>
        <end position="142"/>
    </location>
</feature>
<comment type="caution">
    <text evidence="8">The sequence shown here is derived from an EMBL/GenBank/DDBJ whole genome shotgun (WGS) entry which is preliminary data.</text>
</comment>
<dbReference type="Proteomes" id="UP000588017">
    <property type="component" value="Unassembled WGS sequence"/>
</dbReference>
<dbReference type="InterPro" id="IPR002797">
    <property type="entry name" value="Polysacc_synth"/>
</dbReference>
<keyword evidence="3 7" id="KW-0812">Transmembrane</keyword>
<feature type="transmembrane region" description="Helical" evidence="7">
    <location>
        <begin position="212"/>
        <end position="231"/>
    </location>
</feature>
<comment type="subcellular location">
    <subcellularLocation>
        <location evidence="1">Cell membrane</location>
        <topology evidence="1">Multi-pass membrane protein</topology>
    </subcellularLocation>
</comment>
<feature type="transmembrane region" description="Helical" evidence="7">
    <location>
        <begin position="74"/>
        <end position="98"/>
    </location>
</feature>
<dbReference type="RefSeq" id="WP_183335017.1">
    <property type="nucleotide sequence ID" value="NZ_BMHX01000005.1"/>
</dbReference>
<feature type="region of interest" description="Disordered" evidence="6">
    <location>
        <begin position="1"/>
        <end position="24"/>
    </location>
</feature>
<feature type="transmembrane region" description="Helical" evidence="7">
    <location>
        <begin position="372"/>
        <end position="389"/>
    </location>
</feature>
<evidence type="ECO:0000256" key="2">
    <source>
        <dbReference type="ARBA" id="ARBA00022475"/>
    </source>
</evidence>
<evidence type="ECO:0000256" key="7">
    <source>
        <dbReference type="SAM" id="Phobius"/>
    </source>
</evidence>
<sequence length="463" mass="48695">MKPMKSTMTALNAPGSEAPRSKTAEAQPFSVSSAAGRVRRGGVVAFFVYSVGYAVTYLSQLVVARLIGAQDYGIYAYVTAWATVLIYVSTLGFDVALLRFVPVYRAKDAWGLMRGVVRYARRSVAIVGSVLALASAGLFLAWQPDDALAVPFIIGFATVPVVALLRVQCTVLRASGAVVAALAPDRIVREGSLVVLVSIATLVLGWQVSAQWALTAALVGAVTGLLLAYYAQRVHHPLPGGSLPPSYDTPAWRKAALPLMIAGATEVLINRTGVIVLGWTDHTQEAGIYSLAFNVALLVTLPRVAVNTLFAPAISSLHAAGDRQALQALVRRTAQWTLVAAAAIAAVIFVLADPLMSSFGAAYREGVAPLRVLLVAQVLAVGAGSQLYVMTMTGHERSAAVLLVAAASANVVVSLMLVQFFGVVGAAIGSAGTLLAWNAMMALWIWRRLGLMPGLLCLRTSQA</sequence>
<feature type="transmembrane region" description="Helical" evidence="7">
    <location>
        <begin position="427"/>
        <end position="446"/>
    </location>
</feature>
<feature type="transmembrane region" description="Helical" evidence="7">
    <location>
        <begin position="333"/>
        <end position="352"/>
    </location>
</feature>
<dbReference type="GO" id="GO:0005886">
    <property type="term" value="C:plasma membrane"/>
    <property type="evidence" value="ECO:0007669"/>
    <property type="project" value="UniProtKB-SubCell"/>
</dbReference>
<gene>
    <name evidence="8" type="ORF">HNQ73_002316</name>
</gene>
<feature type="compositionally biased region" description="Polar residues" evidence="6">
    <location>
        <begin position="1"/>
        <end position="10"/>
    </location>
</feature>
<dbReference type="PANTHER" id="PTHR30250:SF11">
    <property type="entry name" value="O-ANTIGEN TRANSPORTER-RELATED"/>
    <property type="match status" value="1"/>
</dbReference>
<dbReference type="Pfam" id="PF01943">
    <property type="entry name" value="Polysacc_synt"/>
    <property type="match status" value="1"/>
</dbReference>
<accession>A0A841KHE6</accession>
<evidence type="ECO:0000256" key="5">
    <source>
        <dbReference type="ARBA" id="ARBA00023136"/>
    </source>
</evidence>
<evidence type="ECO:0000256" key="4">
    <source>
        <dbReference type="ARBA" id="ARBA00022989"/>
    </source>
</evidence>
<reference evidence="8 9" key="1">
    <citation type="submission" date="2020-08" db="EMBL/GenBank/DDBJ databases">
        <title>Genomic Encyclopedia of Type Strains, Phase IV (KMG-IV): sequencing the most valuable type-strain genomes for metagenomic binning, comparative biology and taxonomic classification.</title>
        <authorList>
            <person name="Goeker M."/>
        </authorList>
    </citation>
    <scope>NUCLEOTIDE SEQUENCE [LARGE SCALE GENOMIC DNA]</scope>
    <source>
        <strain evidence="8 9">DSM 101465</strain>
    </source>
</reference>
<feature type="transmembrane region" description="Helical" evidence="7">
    <location>
        <begin position="401"/>
        <end position="421"/>
    </location>
</feature>
<dbReference type="PANTHER" id="PTHR30250">
    <property type="entry name" value="PST FAMILY PREDICTED COLANIC ACID TRANSPORTER"/>
    <property type="match status" value="1"/>
</dbReference>
<feature type="transmembrane region" description="Helical" evidence="7">
    <location>
        <begin position="187"/>
        <end position="206"/>
    </location>
</feature>
<keyword evidence="9" id="KW-1185">Reference proteome</keyword>